<comment type="caution">
    <text evidence="1">The sequence shown here is derived from an EMBL/GenBank/DDBJ whole genome shotgun (WGS) entry which is preliminary data.</text>
</comment>
<reference evidence="1" key="1">
    <citation type="journal article" date="2014" name="Int. J. Syst. Evol. Microbiol.">
        <title>Complete genome of a new Firmicutes species belonging to the dominant human colonic microbiota ('Ruminococcus bicirculans') reveals two chromosomes and a selective capacity to utilize plant glucans.</title>
        <authorList>
            <consortium name="NISC Comparative Sequencing Program"/>
            <person name="Wegmann U."/>
            <person name="Louis P."/>
            <person name="Goesmann A."/>
            <person name="Henrissat B."/>
            <person name="Duncan S.H."/>
            <person name="Flint H.J."/>
        </authorList>
    </citation>
    <scope>NUCLEOTIDE SEQUENCE</scope>
    <source>
        <strain evidence="1">CECT 8869</strain>
    </source>
</reference>
<dbReference type="Pfam" id="PF20329">
    <property type="entry name" value="DUF6624"/>
    <property type="match status" value="1"/>
</dbReference>
<dbReference type="InterPro" id="IPR046732">
    <property type="entry name" value="DUF6624"/>
</dbReference>
<sequence>MKSILVIGLLFVISCSNKTKSAKTSTPLEGQGNLIAVLDTIWNAEQRPITLRDSLMKIYGAESKLVKEQQEIYEKNHIINERKVKDILDTYGWPSKEIAGEQGNWTICNVIQHSDNKVRIHYLPMMRKAVKEKKLEPRFLVRAEDRIATESGDLQIYGGQMKYYPETKSFNLWPVFEPENIDKRRTAIGLDSIHIFLKNRFDFEWNLEEQIKRTEEFKRERDKKK</sequence>
<gene>
    <name evidence="1" type="ORF">Q2T41_06230</name>
</gene>
<evidence type="ECO:0008006" key="3">
    <source>
        <dbReference type="Google" id="ProtNLM"/>
    </source>
</evidence>
<dbReference type="Proteomes" id="UP001168579">
    <property type="component" value="Unassembled WGS sequence"/>
</dbReference>
<dbReference type="EMBL" id="JAUKUC010000001">
    <property type="protein sequence ID" value="MDO1512249.1"/>
    <property type="molecule type" value="Genomic_DNA"/>
</dbReference>
<evidence type="ECO:0000313" key="2">
    <source>
        <dbReference type="Proteomes" id="UP001168579"/>
    </source>
</evidence>
<keyword evidence="2" id="KW-1185">Reference proteome</keyword>
<accession>A0ABT8RPH0</accession>
<protein>
    <recommendedName>
        <fullName evidence="3">Lipoprotein</fullName>
    </recommendedName>
</protein>
<proteinExistence type="predicted"/>
<dbReference type="RefSeq" id="WP_304435365.1">
    <property type="nucleotide sequence ID" value="NZ_JAUKUC010000001.1"/>
</dbReference>
<name>A0ABT8RPH0_9FLAO</name>
<reference evidence="1" key="2">
    <citation type="submission" date="2023-06" db="EMBL/GenBank/DDBJ databases">
        <authorList>
            <person name="Lucena T."/>
            <person name="Sun Q."/>
        </authorList>
    </citation>
    <scope>NUCLEOTIDE SEQUENCE</scope>
    <source>
        <strain evidence="1">CECT 8869</strain>
    </source>
</reference>
<organism evidence="1 2">
    <name type="scientific">Maribacter confluentis</name>
    <dbReference type="NCBI Taxonomy" id="1656093"/>
    <lineage>
        <taxon>Bacteria</taxon>
        <taxon>Pseudomonadati</taxon>
        <taxon>Bacteroidota</taxon>
        <taxon>Flavobacteriia</taxon>
        <taxon>Flavobacteriales</taxon>
        <taxon>Flavobacteriaceae</taxon>
        <taxon>Maribacter</taxon>
    </lineage>
</organism>
<dbReference type="PROSITE" id="PS51257">
    <property type="entry name" value="PROKAR_LIPOPROTEIN"/>
    <property type="match status" value="1"/>
</dbReference>
<evidence type="ECO:0000313" key="1">
    <source>
        <dbReference type="EMBL" id="MDO1512249.1"/>
    </source>
</evidence>